<protein>
    <submittedName>
        <fullName evidence="1">Uncharacterized protein</fullName>
    </submittedName>
</protein>
<dbReference type="EMBL" id="CP042997">
    <property type="protein sequence ID" value="QEH35336.1"/>
    <property type="molecule type" value="Genomic_DNA"/>
</dbReference>
<sequence length="69" mass="7549">MTLTIDVDLPADLARFRLPSGVASRLQNLLDRQDAGFPLTVEERAEAEGLADLADLLTLLRLRTERAGS</sequence>
<dbReference type="AlphaFoldDB" id="A0A5B9W3Z2"/>
<dbReference type="RefSeq" id="WP_210420079.1">
    <property type="nucleotide sequence ID" value="NZ_CP042997.1"/>
</dbReference>
<evidence type="ECO:0000313" key="2">
    <source>
        <dbReference type="Proteomes" id="UP000324233"/>
    </source>
</evidence>
<keyword evidence="2" id="KW-1185">Reference proteome</keyword>
<gene>
    <name evidence="1" type="ORF">OJF2_38870</name>
</gene>
<dbReference type="Proteomes" id="UP000324233">
    <property type="component" value="Chromosome"/>
</dbReference>
<evidence type="ECO:0000313" key="1">
    <source>
        <dbReference type="EMBL" id="QEH35336.1"/>
    </source>
</evidence>
<organism evidence="1 2">
    <name type="scientific">Aquisphaera giovannonii</name>
    <dbReference type="NCBI Taxonomy" id="406548"/>
    <lineage>
        <taxon>Bacteria</taxon>
        <taxon>Pseudomonadati</taxon>
        <taxon>Planctomycetota</taxon>
        <taxon>Planctomycetia</taxon>
        <taxon>Isosphaerales</taxon>
        <taxon>Isosphaeraceae</taxon>
        <taxon>Aquisphaera</taxon>
    </lineage>
</organism>
<reference evidence="1 2" key="1">
    <citation type="submission" date="2019-08" db="EMBL/GenBank/DDBJ databases">
        <title>Deep-cultivation of Planctomycetes and their phenomic and genomic characterization uncovers novel biology.</title>
        <authorList>
            <person name="Wiegand S."/>
            <person name="Jogler M."/>
            <person name="Boedeker C."/>
            <person name="Pinto D."/>
            <person name="Vollmers J."/>
            <person name="Rivas-Marin E."/>
            <person name="Kohn T."/>
            <person name="Peeters S.H."/>
            <person name="Heuer A."/>
            <person name="Rast P."/>
            <person name="Oberbeckmann S."/>
            <person name="Bunk B."/>
            <person name="Jeske O."/>
            <person name="Meyerdierks A."/>
            <person name="Storesund J.E."/>
            <person name="Kallscheuer N."/>
            <person name="Luecker S."/>
            <person name="Lage O.M."/>
            <person name="Pohl T."/>
            <person name="Merkel B.J."/>
            <person name="Hornburger P."/>
            <person name="Mueller R.-W."/>
            <person name="Bruemmer F."/>
            <person name="Labrenz M."/>
            <person name="Spormann A.M."/>
            <person name="Op den Camp H."/>
            <person name="Overmann J."/>
            <person name="Amann R."/>
            <person name="Jetten M.S.M."/>
            <person name="Mascher T."/>
            <person name="Medema M.H."/>
            <person name="Devos D.P."/>
            <person name="Kaster A.-K."/>
            <person name="Ovreas L."/>
            <person name="Rohde M."/>
            <person name="Galperin M.Y."/>
            <person name="Jogler C."/>
        </authorList>
    </citation>
    <scope>NUCLEOTIDE SEQUENCE [LARGE SCALE GENOMIC DNA]</scope>
    <source>
        <strain evidence="1 2">OJF2</strain>
    </source>
</reference>
<accession>A0A5B9W3Z2</accession>
<dbReference type="KEGG" id="agv:OJF2_38870"/>
<proteinExistence type="predicted"/>
<name>A0A5B9W3Z2_9BACT</name>